<dbReference type="AlphaFoldDB" id="G4CT07"/>
<organism evidence="1 2">
    <name type="scientific">Neisseria wadsworthii 9715</name>
    <dbReference type="NCBI Taxonomy" id="1030841"/>
    <lineage>
        <taxon>Bacteria</taxon>
        <taxon>Pseudomonadati</taxon>
        <taxon>Pseudomonadota</taxon>
        <taxon>Betaproteobacteria</taxon>
        <taxon>Neisseriales</taxon>
        <taxon>Neisseriaceae</taxon>
        <taxon>Neisseria</taxon>
    </lineage>
</organism>
<name>G4CT07_9NEIS</name>
<evidence type="ECO:0000313" key="1">
    <source>
        <dbReference type="EMBL" id="EGZ44504.1"/>
    </source>
</evidence>
<reference evidence="1 2" key="1">
    <citation type="submission" date="2011-06" db="EMBL/GenBank/DDBJ databases">
        <authorList>
            <person name="Muzny D."/>
            <person name="Qin X."/>
            <person name="Deng J."/>
            <person name="Jiang H."/>
            <person name="Liu Y."/>
            <person name="Qu J."/>
            <person name="Song X.-Z."/>
            <person name="Zhang L."/>
            <person name="Thornton R."/>
            <person name="Coyle M."/>
            <person name="Francisco L."/>
            <person name="Jackson L."/>
            <person name="Javaid M."/>
            <person name="Korchina V."/>
            <person name="Kovar C."/>
            <person name="Mata R."/>
            <person name="Mathew T."/>
            <person name="Ngo R."/>
            <person name="Nguyen L."/>
            <person name="Nguyen N."/>
            <person name="Okwuonu G."/>
            <person name="Ongeri F."/>
            <person name="Pham C."/>
            <person name="Simmons D."/>
            <person name="Wilczek-Boney K."/>
            <person name="Hale W."/>
            <person name="Jakkamsetti A."/>
            <person name="Pham P."/>
            <person name="Ruth R."/>
            <person name="San Lucas F."/>
            <person name="Warren J."/>
            <person name="Zhang J."/>
            <person name="Zhao Z."/>
            <person name="Zhou C."/>
            <person name="Zhu D."/>
            <person name="Lee S."/>
            <person name="Bess C."/>
            <person name="Blankenburg K."/>
            <person name="Forbes L."/>
            <person name="Fu Q."/>
            <person name="Gubbala S."/>
            <person name="Hirani K."/>
            <person name="Jayaseelan J.C."/>
            <person name="Lara F."/>
            <person name="Munidasa M."/>
            <person name="Palculict T."/>
            <person name="Patil S."/>
            <person name="Pu L.-L."/>
            <person name="Saada N."/>
            <person name="Tang L."/>
            <person name="Weissenberger G."/>
            <person name="Zhu Y."/>
            <person name="Hemphill L."/>
            <person name="Shang Y."/>
            <person name="Youmans B."/>
            <person name="Ayvaz T."/>
            <person name="Ross M."/>
            <person name="Santibanez J."/>
            <person name="Aqrawi P."/>
            <person name="Gross S."/>
            <person name="Joshi V."/>
            <person name="Fowler G."/>
            <person name="Nazareth L."/>
            <person name="Reid J."/>
            <person name="Worley K."/>
            <person name="Petrosino J."/>
            <person name="Highlander S."/>
            <person name="Gibbs R."/>
        </authorList>
    </citation>
    <scope>NUCLEOTIDE SEQUENCE [LARGE SCALE GENOMIC DNA]</scope>
    <source>
        <strain evidence="1 2">9715</strain>
    </source>
</reference>
<evidence type="ECO:0000313" key="2">
    <source>
        <dbReference type="Proteomes" id="UP000005336"/>
    </source>
</evidence>
<dbReference type="HOGENOM" id="CLU_3138203_0_0_4"/>
<dbReference type="STRING" id="1030841.HMPREF9370_2217"/>
<accession>G4CT07</accession>
<protein>
    <submittedName>
        <fullName evidence="1">Uncharacterized protein</fullName>
    </submittedName>
</protein>
<dbReference type="Proteomes" id="UP000005336">
    <property type="component" value="Unassembled WGS sequence"/>
</dbReference>
<dbReference type="EMBL" id="AGAZ01000073">
    <property type="protein sequence ID" value="EGZ44504.1"/>
    <property type="molecule type" value="Genomic_DNA"/>
</dbReference>
<gene>
    <name evidence="1" type="ORF">HMPREF9370_2217</name>
</gene>
<comment type="caution">
    <text evidence="1">The sequence shown here is derived from an EMBL/GenBank/DDBJ whole genome shotgun (WGS) entry which is preliminary data.</text>
</comment>
<proteinExistence type="predicted"/>
<dbReference type="PATRIC" id="fig|1030841.3.peg.2204"/>
<sequence>MFQFHNLPFQTGITSMSIKKYKRFEFHDQAAKQMKQICFAATSFERFRV</sequence>
<keyword evidence="2" id="KW-1185">Reference proteome</keyword>